<sequence>MRTTTIAGMALAALAGTVAQPALAQGAAGEITIVLPEQPSNLEPCGSILTDVGQVLSQNITETLTVVDPADGSVDPKLAASWEQVEPLTWRFKLREGVKFQDGETFDAEAVKFSIDRMTSKAFTCNNLAKFGNDTITVEVVDPTTVDVKSTQPQPILPTLISVAMIVSPKTPATQATNAPVGTGPYGLKEASPERIVLERSDSYWGEAPTVTKATYVWRGESSLRIAMIQTGEADLTPTIALQDATDPARDVSYLNSETTAVRIDMDYPPLDDARVRKALNMAIDWDGMAGLFGDEALRASQMVPPGINGHDKDLKPWAFDPDGAAKLLKEARAAGVPVDTEINLVGRNGIYPNGTEAMEAMMAMWNDAGFNVKLTMLDVADWTRYLQKPFPAERGPTLLQIQHDNNKGDAAFTVPLLYRSSGSYSTLNDPAMDAEIDTALSATGDERGQKFRAVFGKVHDDIAADVPMFHMIGYTAVGPRIDWRPSLATNSEIPLAQIRFK</sequence>
<dbReference type="PIRSF" id="PIRSF002741">
    <property type="entry name" value="MppA"/>
    <property type="match status" value="1"/>
</dbReference>
<gene>
    <name evidence="6" type="ORF">GGR05_003549</name>
</gene>
<feature type="domain" description="Solute-binding protein family 5" evidence="5">
    <location>
        <begin position="74"/>
        <end position="389"/>
    </location>
</feature>
<reference evidence="6 7" key="1">
    <citation type="submission" date="2020-08" db="EMBL/GenBank/DDBJ databases">
        <title>Genomic Encyclopedia of Type Strains, Phase IV (KMG-IV): sequencing the most valuable type-strain genomes for metagenomic binning, comparative biology and taxonomic classification.</title>
        <authorList>
            <person name="Goeker M."/>
        </authorList>
    </citation>
    <scope>NUCLEOTIDE SEQUENCE [LARGE SCALE GENOMIC DNA]</scope>
    <source>
        <strain evidence="6 7">DSM 25024</strain>
    </source>
</reference>
<protein>
    <submittedName>
        <fullName evidence="6">Peptide/nickel transport system substrate-binding protein</fullName>
    </submittedName>
</protein>
<dbReference type="Proteomes" id="UP000531216">
    <property type="component" value="Unassembled WGS sequence"/>
</dbReference>
<evidence type="ECO:0000256" key="3">
    <source>
        <dbReference type="ARBA" id="ARBA00022729"/>
    </source>
</evidence>
<dbReference type="RefSeq" id="WP_090964376.1">
    <property type="nucleotide sequence ID" value="NZ_FOOA01000012.1"/>
</dbReference>
<keyword evidence="3 4" id="KW-0732">Signal</keyword>
<evidence type="ECO:0000256" key="4">
    <source>
        <dbReference type="SAM" id="SignalP"/>
    </source>
</evidence>
<dbReference type="SUPFAM" id="SSF53850">
    <property type="entry name" value="Periplasmic binding protein-like II"/>
    <property type="match status" value="1"/>
</dbReference>
<comment type="subcellular location">
    <subcellularLocation>
        <location evidence="1">Periplasm</location>
    </subcellularLocation>
</comment>
<evidence type="ECO:0000256" key="2">
    <source>
        <dbReference type="ARBA" id="ARBA00005695"/>
    </source>
</evidence>
<feature type="signal peptide" evidence="4">
    <location>
        <begin position="1"/>
        <end position="24"/>
    </location>
</feature>
<dbReference type="InterPro" id="IPR023765">
    <property type="entry name" value="SBP_5_CS"/>
</dbReference>
<evidence type="ECO:0000259" key="5">
    <source>
        <dbReference type="Pfam" id="PF00496"/>
    </source>
</evidence>
<organism evidence="6 7">
    <name type="scientific">Aureimonas phyllosphaerae</name>
    <dbReference type="NCBI Taxonomy" id="1166078"/>
    <lineage>
        <taxon>Bacteria</taxon>
        <taxon>Pseudomonadati</taxon>
        <taxon>Pseudomonadota</taxon>
        <taxon>Alphaproteobacteria</taxon>
        <taxon>Hyphomicrobiales</taxon>
        <taxon>Aurantimonadaceae</taxon>
        <taxon>Aureimonas</taxon>
    </lineage>
</organism>
<evidence type="ECO:0000313" key="6">
    <source>
        <dbReference type="EMBL" id="MBB3937383.1"/>
    </source>
</evidence>
<comment type="caution">
    <text evidence="6">The sequence shown here is derived from an EMBL/GenBank/DDBJ whole genome shotgun (WGS) entry which is preliminary data.</text>
</comment>
<dbReference type="InterPro" id="IPR039424">
    <property type="entry name" value="SBP_5"/>
</dbReference>
<proteinExistence type="inferred from homology"/>
<keyword evidence="7" id="KW-1185">Reference proteome</keyword>
<dbReference type="GO" id="GO:0030288">
    <property type="term" value="C:outer membrane-bounded periplasmic space"/>
    <property type="evidence" value="ECO:0007669"/>
    <property type="project" value="UniProtKB-ARBA"/>
</dbReference>
<evidence type="ECO:0000256" key="1">
    <source>
        <dbReference type="ARBA" id="ARBA00004418"/>
    </source>
</evidence>
<evidence type="ECO:0000313" key="7">
    <source>
        <dbReference type="Proteomes" id="UP000531216"/>
    </source>
</evidence>
<dbReference type="InterPro" id="IPR030678">
    <property type="entry name" value="Peptide/Ni-bd"/>
</dbReference>
<dbReference type="PANTHER" id="PTHR30290:SF38">
    <property type="entry name" value="D,D-DIPEPTIDE-BINDING PERIPLASMIC PROTEIN DDPA-RELATED"/>
    <property type="match status" value="1"/>
</dbReference>
<dbReference type="CDD" id="cd08491">
    <property type="entry name" value="PBP2_NikA_DppA_OppA_like_12"/>
    <property type="match status" value="1"/>
</dbReference>
<dbReference type="PROSITE" id="PS01040">
    <property type="entry name" value="SBP_BACTERIAL_5"/>
    <property type="match status" value="1"/>
</dbReference>
<dbReference type="EMBL" id="JACIDO010000008">
    <property type="protein sequence ID" value="MBB3937383.1"/>
    <property type="molecule type" value="Genomic_DNA"/>
</dbReference>
<dbReference type="InterPro" id="IPR000914">
    <property type="entry name" value="SBP_5_dom"/>
</dbReference>
<dbReference type="GO" id="GO:1904680">
    <property type="term" value="F:peptide transmembrane transporter activity"/>
    <property type="evidence" value="ECO:0007669"/>
    <property type="project" value="TreeGrafter"/>
</dbReference>
<dbReference type="Gene3D" id="3.10.105.10">
    <property type="entry name" value="Dipeptide-binding Protein, Domain 3"/>
    <property type="match status" value="1"/>
</dbReference>
<dbReference type="AlphaFoldDB" id="A0A7W6FVN5"/>
<dbReference type="OrthoDB" id="8144963at2"/>
<accession>A0A7W6FVN5</accession>
<feature type="chain" id="PRO_5031154449" evidence="4">
    <location>
        <begin position="25"/>
        <end position="502"/>
    </location>
</feature>
<comment type="similarity">
    <text evidence="2">Belongs to the bacterial solute-binding protein 5 family.</text>
</comment>
<dbReference type="GO" id="GO:0015833">
    <property type="term" value="P:peptide transport"/>
    <property type="evidence" value="ECO:0007669"/>
    <property type="project" value="TreeGrafter"/>
</dbReference>
<dbReference type="Gene3D" id="3.40.190.10">
    <property type="entry name" value="Periplasmic binding protein-like II"/>
    <property type="match status" value="1"/>
</dbReference>
<dbReference type="Pfam" id="PF00496">
    <property type="entry name" value="SBP_bac_5"/>
    <property type="match status" value="1"/>
</dbReference>
<dbReference type="GO" id="GO:0043190">
    <property type="term" value="C:ATP-binding cassette (ABC) transporter complex"/>
    <property type="evidence" value="ECO:0007669"/>
    <property type="project" value="InterPro"/>
</dbReference>
<dbReference type="PANTHER" id="PTHR30290">
    <property type="entry name" value="PERIPLASMIC BINDING COMPONENT OF ABC TRANSPORTER"/>
    <property type="match status" value="1"/>
</dbReference>
<name>A0A7W6FVN5_9HYPH</name>